<dbReference type="HOGENOM" id="CLU_1651944_0_0_1"/>
<protein>
    <submittedName>
        <fullName evidence="2">Uncharacterized protein</fullName>
    </submittedName>
</protein>
<feature type="compositionally biased region" description="Low complexity" evidence="1">
    <location>
        <begin position="149"/>
        <end position="160"/>
    </location>
</feature>
<name>M2QZD3_CERS8</name>
<evidence type="ECO:0000313" key="3">
    <source>
        <dbReference type="Proteomes" id="UP000016930"/>
    </source>
</evidence>
<keyword evidence="3" id="KW-1185">Reference proteome</keyword>
<evidence type="ECO:0000256" key="1">
    <source>
        <dbReference type="SAM" id="MobiDB-lite"/>
    </source>
</evidence>
<feature type="compositionally biased region" description="Low complexity" evidence="1">
    <location>
        <begin position="108"/>
        <end position="117"/>
    </location>
</feature>
<feature type="compositionally biased region" description="Polar residues" evidence="1">
    <location>
        <begin position="127"/>
        <end position="148"/>
    </location>
</feature>
<dbReference type="Proteomes" id="UP000016930">
    <property type="component" value="Unassembled WGS sequence"/>
</dbReference>
<sequence>MLPSAPTPAHERVTRSTSGVTFGQPSFGQPSFGQPSFGAPTPFGQATGRSSMQWSQASAPTLSGVYSSTRAPESFLPTLTGGVPLLPPVSSFTVVGGRGGAAQQSGNRNATASSSRSADARHVQPVAAQSGTRAQPTQRGRAPTQTRYSGSSGSDSSMSP</sequence>
<organism evidence="2 3">
    <name type="scientific">Ceriporiopsis subvermispora (strain B)</name>
    <name type="common">White-rot fungus</name>
    <name type="synonym">Gelatoporia subvermispora</name>
    <dbReference type="NCBI Taxonomy" id="914234"/>
    <lineage>
        <taxon>Eukaryota</taxon>
        <taxon>Fungi</taxon>
        <taxon>Dikarya</taxon>
        <taxon>Basidiomycota</taxon>
        <taxon>Agaricomycotina</taxon>
        <taxon>Agaricomycetes</taxon>
        <taxon>Polyporales</taxon>
        <taxon>Gelatoporiaceae</taxon>
        <taxon>Gelatoporia</taxon>
    </lineage>
</organism>
<evidence type="ECO:0000313" key="2">
    <source>
        <dbReference type="EMBL" id="EMD31307.1"/>
    </source>
</evidence>
<feature type="compositionally biased region" description="Polar residues" evidence="1">
    <location>
        <begin position="15"/>
        <end position="34"/>
    </location>
</feature>
<feature type="compositionally biased region" description="Polar residues" evidence="1">
    <location>
        <begin position="47"/>
        <end position="71"/>
    </location>
</feature>
<dbReference type="OrthoDB" id="20729at2759"/>
<dbReference type="AlphaFoldDB" id="M2QZD3"/>
<gene>
    <name evidence="2" type="ORF">CERSUDRAFT_119864</name>
</gene>
<proteinExistence type="predicted"/>
<reference evidence="2 3" key="1">
    <citation type="journal article" date="2012" name="Proc. Natl. Acad. Sci. U.S.A.">
        <title>Comparative genomics of Ceriporiopsis subvermispora and Phanerochaete chrysosporium provide insight into selective ligninolysis.</title>
        <authorList>
            <person name="Fernandez-Fueyo E."/>
            <person name="Ruiz-Duenas F.J."/>
            <person name="Ferreira P."/>
            <person name="Floudas D."/>
            <person name="Hibbett D.S."/>
            <person name="Canessa P."/>
            <person name="Larrondo L.F."/>
            <person name="James T.Y."/>
            <person name="Seelenfreund D."/>
            <person name="Lobos S."/>
            <person name="Polanco R."/>
            <person name="Tello M."/>
            <person name="Honda Y."/>
            <person name="Watanabe T."/>
            <person name="Watanabe T."/>
            <person name="Ryu J.S."/>
            <person name="Kubicek C.P."/>
            <person name="Schmoll M."/>
            <person name="Gaskell J."/>
            <person name="Hammel K.E."/>
            <person name="St John F.J."/>
            <person name="Vanden Wymelenberg A."/>
            <person name="Sabat G."/>
            <person name="Splinter BonDurant S."/>
            <person name="Syed K."/>
            <person name="Yadav J.S."/>
            <person name="Doddapaneni H."/>
            <person name="Subramanian V."/>
            <person name="Lavin J.L."/>
            <person name="Oguiza J.A."/>
            <person name="Perez G."/>
            <person name="Pisabarro A.G."/>
            <person name="Ramirez L."/>
            <person name="Santoyo F."/>
            <person name="Master E."/>
            <person name="Coutinho P.M."/>
            <person name="Henrissat B."/>
            <person name="Lombard V."/>
            <person name="Magnuson J.K."/>
            <person name="Kuees U."/>
            <person name="Hori C."/>
            <person name="Igarashi K."/>
            <person name="Samejima M."/>
            <person name="Held B.W."/>
            <person name="Barry K.W."/>
            <person name="LaButti K.M."/>
            <person name="Lapidus A."/>
            <person name="Lindquist E.A."/>
            <person name="Lucas S.M."/>
            <person name="Riley R."/>
            <person name="Salamov A.A."/>
            <person name="Hoffmeister D."/>
            <person name="Schwenk D."/>
            <person name="Hadar Y."/>
            <person name="Yarden O."/>
            <person name="de Vries R.P."/>
            <person name="Wiebenga A."/>
            <person name="Stenlid J."/>
            <person name="Eastwood D."/>
            <person name="Grigoriev I.V."/>
            <person name="Berka R.M."/>
            <person name="Blanchette R.A."/>
            <person name="Kersten P."/>
            <person name="Martinez A.T."/>
            <person name="Vicuna R."/>
            <person name="Cullen D."/>
        </authorList>
    </citation>
    <scope>NUCLEOTIDE SEQUENCE [LARGE SCALE GENOMIC DNA]</scope>
    <source>
        <strain evidence="2 3">B</strain>
    </source>
</reference>
<dbReference type="EMBL" id="KB445820">
    <property type="protein sequence ID" value="EMD31307.1"/>
    <property type="molecule type" value="Genomic_DNA"/>
</dbReference>
<feature type="region of interest" description="Disordered" evidence="1">
    <location>
        <begin position="1"/>
        <end position="160"/>
    </location>
</feature>
<accession>M2QZD3</accession>